<evidence type="ECO:0000313" key="2">
    <source>
        <dbReference type="Proteomes" id="UP000567179"/>
    </source>
</evidence>
<dbReference type="Proteomes" id="UP000567179">
    <property type="component" value="Unassembled WGS sequence"/>
</dbReference>
<sequence>MRAPGVIGIEAVALAALLALSLVLLGSLSKRLVYSRCFGGSMSATGTRIPPATGAHVDKNLDANMSSKYLLQPPLYSQISRTP</sequence>
<evidence type="ECO:0000313" key="1">
    <source>
        <dbReference type="EMBL" id="KAF5312567.1"/>
    </source>
</evidence>
<protein>
    <submittedName>
        <fullName evidence="1">Uncharacterized protein</fullName>
    </submittedName>
</protein>
<keyword evidence="2" id="KW-1185">Reference proteome</keyword>
<dbReference type="EMBL" id="JAACJJ010000056">
    <property type="protein sequence ID" value="KAF5312567.1"/>
    <property type="molecule type" value="Genomic_DNA"/>
</dbReference>
<reference evidence="1 2" key="1">
    <citation type="journal article" date="2020" name="ISME J.">
        <title>Uncovering the hidden diversity of litter-decomposition mechanisms in mushroom-forming fungi.</title>
        <authorList>
            <person name="Floudas D."/>
            <person name="Bentzer J."/>
            <person name="Ahren D."/>
            <person name="Johansson T."/>
            <person name="Persson P."/>
            <person name="Tunlid A."/>
        </authorList>
    </citation>
    <scope>NUCLEOTIDE SEQUENCE [LARGE SCALE GENOMIC DNA]</scope>
    <source>
        <strain evidence="1 2">CBS 101986</strain>
    </source>
</reference>
<dbReference type="AlphaFoldDB" id="A0A8H5EU85"/>
<accession>A0A8H5EU85</accession>
<gene>
    <name evidence="1" type="ORF">D9619_002477</name>
</gene>
<proteinExistence type="predicted"/>
<organism evidence="1 2">
    <name type="scientific">Psilocybe cf. subviscida</name>
    <dbReference type="NCBI Taxonomy" id="2480587"/>
    <lineage>
        <taxon>Eukaryota</taxon>
        <taxon>Fungi</taxon>
        <taxon>Dikarya</taxon>
        <taxon>Basidiomycota</taxon>
        <taxon>Agaricomycotina</taxon>
        <taxon>Agaricomycetes</taxon>
        <taxon>Agaricomycetidae</taxon>
        <taxon>Agaricales</taxon>
        <taxon>Agaricineae</taxon>
        <taxon>Strophariaceae</taxon>
        <taxon>Psilocybe</taxon>
    </lineage>
</organism>
<name>A0A8H5EU85_9AGAR</name>
<comment type="caution">
    <text evidence="1">The sequence shown here is derived from an EMBL/GenBank/DDBJ whole genome shotgun (WGS) entry which is preliminary data.</text>
</comment>